<dbReference type="EMBL" id="JAMYWD010000012">
    <property type="protein sequence ID" value="KAJ4953277.1"/>
    <property type="molecule type" value="Genomic_DNA"/>
</dbReference>
<evidence type="ECO:0000313" key="8">
    <source>
        <dbReference type="Proteomes" id="UP001141806"/>
    </source>
</evidence>
<name>A0A9Q0GWJ4_9MAGN</name>
<keyword evidence="8" id="KW-1185">Reference proteome</keyword>
<keyword evidence="3" id="KW-0539">Nucleus</keyword>
<dbReference type="Proteomes" id="UP001141806">
    <property type="component" value="Unassembled WGS sequence"/>
</dbReference>
<dbReference type="InterPro" id="IPR039611">
    <property type="entry name" value="VQ_4/11/13/19/31/33"/>
</dbReference>
<feature type="region of interest" description="Disordered" evidence="4">
    <location>
        <begin position="178"/>
        <end position="242"/>
    </location>
</feature>
<dbReference type="OrthoDB" id="783357at2759"/>
<proteinExistence type="predicted"/>
<organism evidence="7 8">
    <name type="scientific">Protea cynaroides</name>
    <dbReference type="NCBI Taxonomy" id="273540"/>
    <lineage>
        <taxon>Eukaryota</taxon>
        <taxon>Viridiplantae</taxon>
        <taxon>Streptophyta</taxon>
        <taxon>Embryophyta</taxon>
        <taxon>Tracheophyta</taxon>
        <taxon>Spermatophyta</taxon>
        <taxon>Magnoliopsida</taxon>
        <taxon>Proteales</taxon>
        <taxon>Proteaceae</taxon>
        <taxon>Protea</taxon>
    </lineage>
</organism>
<gene>
    <name evidence="7" type="ORF">NE237_030109</name>
</gene>
<feature type="compositionally biased region" description="Acidic residues" evidence="4">
    <location>
        <begin position="179"/>
        <end position="188"/>
    </location>
</feature>
<sequence length="242" mass="27029">MYLGISRLVLLLLFQQTLRRNKHPPVALGWSEDNQGRFSRGWKLNSAKKQMEKSASQVARGSTTFIHTDKTSFRELVQRLTGSPTDCDRKISTAPPTNDGATVKVTGIKRPTSKLHERRQYTRSKLEIVKPGLSVLETTQTGFHFTDRVISPSQSGNLAFNTSPLGTPSKALLNLSISGEEDEEDEEEAKSVLSDLHKENEEKAIKERRFYLHPSPSSKPGKVEPELLPLFPLTSPKAAYQS</sequence>
<dbReference type="GO" id="GO:0005634">
    <property type="term" value="C:nucleus"/>
    <property type="evidence" value="ECO:0007669"/>
    <property type="project" value="UniProtKB-SubCell"/>
</dbReference>
<dbReference type="Pfam" id="PF05678">
    <property type="entry name" value="VQ"/>
    <property type="match status" value="1"/>
</dbReference>
<feature type="signal peptide" evidence="5">
    <location>
        <begin position="1"/>
        <end position="19"/>
    </location>
</feature>
<feature type="domain" description="VQ" evidence="6">
    <location>
        <begin position="62"/>
        <end position="85"/>
    </location>
</feature>
<dbReference type="InterPro" id="IPR008889">
    <property type="entry name" value="VQ"/>
</dbReference>
<protein>
    <recommendedName>
        <fullName evidence="6">VQ domain-containing protein</fullName>
    </recommendedName>
</protein>
<reference evidence="7" key="1">
    <citation type="journal article" date="2023" name="Plant J.">
        <title>The genome of the king protea, Protea cynaroides.</title>
        <authorList>
            <person name="Chang J."/>
            <person name="Duong T.A."/>
            <person name="Schoeman C."/>
            <person name="Ma X."/>
            <person name="Roodt D."/>
            <person name="Barker N."/>
            <person name="Li Z."/>
            <person name="Van de Peer Y."/>
            <person name="Mizrachi E."/>
        </authorList>
    </citation>
    <scope>NUCLEOTIDE SEQUENCE</scope>
    <source>
        <tissue evidence="7">Young leaves</tissue>
    </source>
</reference>
<evidence type="ECO:0000256" key="2">
    <source>
        <dbReference type="ARBA" id="ARBA00022553"/>
    </source>
</evidence>
<dbReference type="AlphaFoldDB" id="A0A9Q0GWJ4"/>
<accession>A0A9Q0GWJ4</accession>
<feature type="chain" id="PRO_5040122403" description="VQ domain-containing protein" evidence="5">
    <location>
        <begin position="20"/>
        <end position="242"/>
    </location>
</feature>
<keyword evidence="5" id="KW-0732">Signal</keyword>
<evidence type="ECO:0000259" key="6">
    <source>
        <dbReference type="Pfam" id="PF05678"/>
    </source>
</evidence>
<feature type="compositionally biased region" description="Basic and acidic residues" evidence="4">
    <location>
        <begin position="195"/>
        <end position="210"/>
    </location>
</feature>
<comment type="subcellular location">
    <subcellularLocation>
        <location evidence="1">Nucleus</location>
    </subcellularLocation>
</comment>
<evidence type="ECO:0000256" key="5">
    <source>
        <dbReference type="SAM" id="SignalP"/>
    </source>
</evidence>
<evidence type="ECO:0000256" key="3">
    <source>
        <dbReference type="ARBA" id="ARBA00023242"/>
    </source>
</evidence>
<keyword evidence="2" id="KW-0597">Phosphoprotein</keyword>
<evidence type="ECO:0000256" key="4">
    <source>
        <dbReference type="SAM" id="MobiDB-lite"/>
    </source>
</evidence>
<comment type="caution">
    <text evidence="7">The sequence shown here is derived from an EMBL/GenBank/DDBJ whole genome shotgun (WGS) entry which is preliminary data.</text>
</comment>
<evidence type="ECO:0000256" key="1">
    <source>
        <dbReference type="ARBA" id="ARBA00004123"/>
    </source>
</evidence>
<dbReference type="PANTHER" id="PTHR33402">
    <property type="entry name" value="VQ MOTIF-CONTAINING PROTEIN 11-LIKE"/>
    <property type="match status" value="1"/>
</dbReference>
<dbReference type="PANTHER" id="PTHR33402:SF22">
    <property type="entry name" value="VQ MOTIF-CONTAINING PROTEIN 31"/>
    <property type="match status" value="1"/>
</dbReference>
<evidence type="ECO:0000313" key="7">
    <source>
        <dbReference type="EMBL" id="KAJ4953277.1"/>
    </source>
</evidence>